<organism evidence="6 7">
    <name type="scientific">Novispirillum itersonii</name>
    <name type="common">Aquaspirillum itersonii</name>
    <dbReference type="NCBI Taxonomy" id="189"/>
    <lineage>
        <taxon>Bacteria</taxon>
        <taxon>Pseudomonadati</taxon>
        <taxon>Pseudomonadota</taxon>
        <taxon>Alphaproteobacteria</taxon>
        <taxon>Rhodospirillales</taxon>
        <taxon>Novispirillaceae</taxon>
        <taxon>Novispirillum</taxon>
    </lineage>
</organism>
<dbReference type="InterPro" id="IPR046668">
    <property type="entry name" value="DUF6538"/>
</dbReference>
<evidence type="ECO:0000256" key="1">
    <source>
        <dbReference type="ARBA" id="ARBA00008857"/>
    </source>
</evidence>
<comment type="similarity">
    <text evidence="1">Belongs to the 'phage' integrase family.</text>
</comment>
<dbReference type="InterPro" id="IPR013762">
    <property type="entry name" value="Integrase-like_cat_sf"/>
</dbReference>
<keyword evidence="7" id="KW-1185">Reference proteome</keyword>
<comment type="caution">
    <text evidence="6">The sequence shown here is derived from an EMBL/GenBank/DDBJ whole genome shotgun (WGS) entry which is preliminary data.</text>
</comment>
<gene>
    <name evidence="6" type="ORF">FHS48_003493</name>
</gene>
<feature type="domain" description="Tyr recombinase" evidence="5">
    <location>
        <begin position="371"/>
        <end position="574"/>
    </location>
</feature>
<dbReference type="InterPro" id="IPR002104">
    <property type="entry name" value="Integrase_catalytic"/>
</dbReference>
<dbReference type="Gene3D" id="1.10.150.130">
    <property type="match status" value="1"/>
</dbReference>
<dbReference type="AlphaFoldDB" id="A0A7W9ZIE6"/>
<keyword evidence="2" id="KW-0229">DNA integration</keyword>
<dbReference type="Proteomes" id="UP000544872">
    <property type="component" value="Unassembled WGS sequence"/>
</dbReference>
<keyword evidence="4" id="KW-0233">DNA recombination</keyword>
<dbReference type="SUPFAM" id="SSF56349">
    <property type="entry name" value="DNA breaking-rejoining enzymes"/>
    <property type="match status" value="1"/>
</dbReference>
<evidence type="ECO:0000256" key="2">
    <source>
        <dbReference type="ARBA" id="ARBA00022908"/>
    </source>
</evidence>
<dbReference type="PANTHER" id="PTHR30349:SF41">
    <property type="entry name" value="INTEGRASE_RECOMBINASE PROTEIN MJ0367-RELATED"/>
    <property type="match status" value="1"/>
</dbReference>
<evidence type="ECO:0000313" key="7">
    <source>
        <dbReference type="Proteomes" id="UP000544872"/>
    </source>
</evidence>
<sequence>MDDVKHPRLTKRGRMYWIRAKVPADLKAHYAPKTEIIYSLKTSDPREALERVRIESVKVDQEFTTARRKLNADLRSNLSDNEIERLAAIHFHMIMEEDEELRMEGANEADLYASIAKQVEAAGGRANFSSPKTRAEFGLSQREYDRIGEALDFIEPDLRQALARGDTSIIRDDVEELLNSNGIKLANNSPAYRRLSFAVLKASLKALEAQKKRQQGEPVDTPPAPAPFLTVVSSTADDENPPLSVIFDRWKMERKPPAKTVSDFGTYVRRFREINGDVPIKAINAGHIRTFKTAMLAMPSALTKKYQEMTVPQILEAFKDDTKTPRLSPRTVKDKALGAISAILGYAKKNHYRTDNPASGFEVAGSTRIEPPRIPFSMDDLKTIFSSPVFIEGFRPVGGGGEAAKWLPLLALFTGARLEELGRLTPADVRMEDGVTYLFINTIGEGKRVKNRSSRRKVPVHAQLVVLGFLAYVEDRRKAKDTTLFPDLKSKRAEITSAWSAWWARYMDSIGIDDRRKVFHSFRHLVKRTFRDAGVDKTLRDALMGHAHEDVAEDYGLDEEGMGFSLPTLDAALQRLAYPGLDLGDLVPVKA</sequence>
<reference evidence="6 7" key="1">
    <citation type="submission" date="2020-08" db="EMBL/GenBank/DDBJ databases">
        <title>Genomic Encyclopedia of Type Strains, Phase IV (KMG-IV): sequencing the most valuable type-strain genomes for metagenomic binning, comparative biology and taxonomic classification.</title>
        <authorList>
            <person name="Goeker M."/>
        </authorList>
    </citation>
    <scope>NUCLEOTIDE SEQUENCE [LARGE SCALE GENOMIC DNA]</scope>
    <source>
        <strain evidence="6 7">DSM 11590</strain>
    </source>
</reference>
<dbReference type="Gene3D" id="1.10.443.10">
    <property type="entry name" value="Intergrase catalytic core"/>
    <property type="match status" value="1"/>
</dbReference>
<dbReference type="InterPro" id="IPR011010">
    <property type="entry name" value="DNA_brk_join_enz"/>
</dbReference>
<evidence type="ECO:0000259" key="5">
    <source>
        <dbReference type="PROSITE" id="PS51898"/>
    </source>
</evidence>
<name>A0A7W9ZIE6_NOVIT</name>
<accession>A0A7W9ZIE6</accession>
<dbReference type="InterPro" id="IPR050090">
    <property type="entry name" value="Tyrosine_recombinase_XerCD"/>
</dbReference>
<dbReference type="Pfam" id="PF20172">
    <property type="entry name" value="DUF6538"/>
    <property type="match status" value="1"/>
</dbReference>
<dbReference type="GO" id="GO:0006310">
    <property type="term" value="P:DNA recombination"/>
    <property type="evidence" value="ECO:0007669"/>
    <property type="project" value="UniProtKB-KW"/>
</dbReference>
<dbReference type="CDD" id="cd01184">
    <property type="entry name" value="INT_C_like_1"/>
    <property type="match status" value="1"/>
</dbReference>
<dbReference type="InterPro" id="IPR010998">
    <property type="entry name" value="Integrase_recombinase_N"/>
</dbReference>
<proteinExistence type="inferred from homology"/>
<dbReference type="GO" id="GO:0003677">
    <property type="term" value="F:DNA binding"/>
    <property type="evidence" value="ECO:0007669"/>
    <property type="project" value="UniProtKB-KW"/>
</dbReference>
<evidence type="ECO:0000256" key="3">
    <source>
        <dbReference type="ARBA" id="ARBA00023125"/>
    </source>
</evidence>
<dbReference type="PROSITE" id="PS51898">
    <property type="entry name" value="TYR_RECOMBINASE"/>
    <property type="match status" value="1"/>
</dbReference>
<evidence type="ECO:0000256" key="4">
    <source>
        <dbReference type="ARBA" id="ARBA00023172"/>
    </source>
</evidence>
<dbReference type="Pfam" id="PF00589">
    <property type="entry name" value="Phage_integrase"/>
    <property type="match status" value="1"/>
</dbReference>
<dbReference type="EMBL" id="JACIIX010000016">
    <property type="protein sequence ID" value="MBB6212046.1"/>
    <property type="molecule type" value="Genomic_DNA"/>
</dbReference>
<dbReference type="GO" id="GO:0015074">
    <property type="term" value="P:DNA integration"/>
    <property type="evidence" value="ECO:0007669"/>
    <property type="project" value="UniProtKB-KW"/>
</dbReference>
<keyword evidence="3" id="KW-0238">DNA-binding</keyword>
<evidence type="ECO:0000313" key="6">
    <source>
        <dbReference type="EMBL" id="MBB6212046.1"/>
    </source>
</evidence>
<protein>
    <submittedName>
        <fullName evidence="6">Integrase</fullName>
    </submittedName>
</protein>
<dbReference type="RefSeq" id="WP_260402555.1">
    <property type="nucleotide sequence ID" value="NZ_JACIIX010000016.1"/>
</dbReference>
<dbReference type="PANTHER" id="PTHR30349">
    <property type="entry name" value="PHAGE INTEGRASE-RELATED"/>
    <property type="match status" value="1"/>
</dbReference>